<accession>A0ABQ3HQ60</accession>
<dbReference type="InterPro" id="IPR027417">
    <property type="entry name" value="P-loop_NTPase"/>
</dbReference>
<dbReference type="Proteomes" id="UP000620550">
    <property type="component" value="Unassembled WGS sequence"/>
</dbReference>
<organism evidence="5 6">
    <name type="scientific">Sphingobacterium griseoflavum</name>
    <dbReference type="NCBI Taxonomy" id="1474952"/>
    <lineage>
        <taxon>Bacteria</taxon>
        <taxon>Pseudomonadati</taxon>
        <taxon>Bacteroidota</taxon>
        <taxon>Sphingobacteriia</taxon>
        <taxon>Sphingobacteriales</taxon>
        <taxon>Sphingobacteriaceae</taxon>
        <taxon>Sphingobacterium</taxon>
    </lineage>
</organism>
<dbReference type="Gene3D" id="3.40.50.300">
    <property type="entry name" value="P-loop containing nucleotide triphosphate hydrolases"/>
    <property type="match status" value="1"/>
</dbReference>
<evidence type="ECO:0000256" key="3">
    <source>
        <dbReference type="ARBA" id="ARBA00022840"/>
    </source>
</evidence>
<evidence type="ECO:0000313" key="5">
    <source>
        <dbReference type="EMBL" id="GHE23410.1"/>
    </source>
</evidence>
<evidence type="ECO:0000256" key="2">
    <source>
        <dbReference type="ARBA" id="ARBA00022741"/>
    </source>
</evidence>
<evidence type="ECO:0000256" key="1">
    <source>
        <dbReference type="ARBA" id="ARBA00022448"/>
    </source>
</evidence>
<dbReference type="RefSeq" id="WP_189624898.1">
    <property type="nucleotide sequence ID" value="NZ_JBHUMC010000014.1"/>
</dbReference>
<feature type="domain" description="ABC transporter" evidence="4">
    <location>
        <begin position="2"/>
        <end position="227"/>
    </location>
</feature>
<dbReference type="InterPro" id="IPR051782">
    <property type="entry name" value="ABC_Transporter_VariousFunc"/>
</dbReference>
<keyword evidence="2" id="KW-0547">Nucleotide-binding</keyword>
<evidence type="ECO:0000313" key="6">
    <source>
        <dbReference type="Proteomes" id="UP000620550"/>
    </source>
</evidence>
<comment type="caution">
    <text evidence="5">The sequence shown here is derived from an EMBL/GenBank/DDBJ whole genome shotgun (WGS) entry which is preliminary data.</text>
</comment>
<gene>
    <name evidence="5" type="ORF">GCM10017764_03780</name>
</gene>
<evidence type="ECO:0000259" key="4">
    <source>
        <dbReference type="PROSITE" id="PS50893"/>
    </source>
</evidence>
<dbReference type="InterPro" id="IPR003439">
    <property type="entry name" value="ABC_transporter-like_ATP-bd"/>
</dbReference>
<dbReference type="SMART" id="SM00382">
    <property type="entry name" value="AAA"/>
    <property type="match status" value="1"/>
</dbReference>
<name>A0ABQ3HQ60_9SPHI</name>
<dbReference type="PANTHER" id="PTHR42939">
    <property type="entry name" value="ABC TRANSPORTER ATP-BINDING PROTEIN ALBC-RELATED"/>
    <property type="match status" value="1"/>
</dbReference>
<dbReference type="InterPro" id="IPR003593">
    <property type="entry name" value="AAA+_ATPase"/>
</dbReference>
<proteinExistence type="predicted"/>
<dbReference type="SUPFAM" id="SSF52540">
    <property type="entry name" value="P-loop containing nucleoside triphosphate hydrolases"/>
    <property type="match status" value="1"/>
</dbReference>
<dbReference type="GO" id="GO:0005524">
    <property type="term" value="F:ATP binding"/>
    <property type="evidence" value="ECO:0007669"/>
    <property type="project" value="UniProtKB-KW"/>
</dbReference>
<dbReference type="CDD" id="cd03230">
    <property type="entry name" value="ABC_DR_subfamily_A"/>
    <property type="match status" value="1"/>
</dbReference>
<dbReference type="PANTHER" id="PTHR42939:SF1">
    <property type="entry name" value="ABC TRANSPORTER ATP-BINDING PROTEIN ALBC-RELATED"/>
    <property type="match status" value="1"/>
</dbReference>
<sequence>MIAIQNLNFSYNKGRPLFKEMDLQLGQGHIYGLLGKNGAGKSTLLKNIAGLVYPDSGSIQVLGHNPRHREPSLLSEISFIPEEFYLPQVRSDKFVRANAPFYPNFDSGYFRELLGEFEIPLNQRVADMSYGQKKKYLISFGLATNTKLIIMDEPTNGLDIPSKVQFRKIMASAITDERCVLISTHQVRDLDNLIDAVIILDEHRVAVNASVSSITENLCFKKVKELSPEIIYAEPAIGGYNAIQHNSLGEDSKLDLELLFNAVSQKQETITNLLHTPHYV</sequence>
<keyword evidence="3 5" id="KW-0067">ATP-binding</keyword>
<keyword evidence="6" id="KW-1185">Reference proteome</keyword>
<dbReference type="PROSITE" id="PS50893">
    <property type="entry name" value="ABC_TRANSPORTER_2"/>
    <property type="match status" value="1"/>
</dbReference>
<dbReference type="Pfam" id="PF00005">
    <property type="entry name" value="ABC_tran"/>
    <property type="match status" value="1"/>
</dbReference>
<dbReference type="EMBL" id="BNAF01000001">
    <property type="protein sequence ID" value="GHE23410.1"/>
    <property type="molecule type" value="Genomic_DNA"/>
</dbReference>
<protein>
    <submittedName>
        <fullName evidence="5">ABC transporter ATP-binding protein</fullName>
    </submittedName>
</protein>
<reference evidence="6" key="1">
    <citation type="journal article" date="2019" name="Int. J. Syst. Evol. Microbiol.">
        <title>The Global Catalogue of Microorganisms (GCM) 10K type strain sequencing project: providing services to taxonomists for standard genome sequencing and annotation.</title>
        <authorList>
            <consortium name="The Broad Institute Genomics Platform"/>
            <consortium name="The Broad Institute Genome Sequencing Center for Infectious Disease"/>
            <person name="Wu L."/>
            <person name="Ma J."/>
        </authorList>
    </citation>
    <scope>NUCLEOTIDE SEQUENCE [LARGE SCALE GENOMIC DNA]</scope>
    <source>
        <strain evidence="6">CGMCC 1.12966</strain>
    </source>
</reference>
<keyword evidence="1" id="KW-0813">Transport</keyword>